<dbReference type="CDD" id="cd18793">
    <property type="entry name" value="SF2_C_SNF"/>
    <property type="match status" value="1"/>
</dbReference>
<name>D6W8X7_TRICA</name>
<evidence type="ECO:0000256" key="1">
    <source>
        <dbReference type="ARBA" id="ARBA00022723"/>
    </source>
</evidence>
<dbReference type="InterPro" id="IPR038718">
    <property type="entry name" value="SNF2-like_sf"/>
</dbReference>
<dbReference type="PANTHER" id="PTHR45865:SF1">
    <property type="entry name" value="E3 UBIQUITIN-PROTEIN LIGASE SHPRH"/>
    <property type="match status" value="1"/>
</dbReference>
<dbReference type="InterPro" id="IPR011011">
    <property type="entry name" value="Znf_FYVE_PHD"/>
</dbReference>
<protein>
    <submittedName>
        <fullName evidence="8">E3 ubiquitin-protein ligase SHPRH-like Protein</fullName>
    </submittedName>
</protein>
<evidence type="ECO:0000256" key="5">
    <source>
        <dbReference type="PROSITE-ProRule" id="PRU00175"/>
    </source>
</evidence>
<dbReference type="InterPro" id="IPR013083">
    <property type="entry name" value="Znf_RING/FYVE/PHD"/>
</dbReference>
<evidence type="ECO:0000256" key="4">
    <source>
        <dbReference type="ARBA" id="ARBA00022833"/>
    </source>
</evidence>
<dbReference type="InterPro" id="IPR001841">
    <property type="entry name" value="Znf_RING"/>
</dbReference>
<dbReference type="Gene3D" id="3.40.50.300">
    <property type="entry name" value="P-loop containing nucleotide triphosphate hydrolases"/>
    <property type="match status" value="1"/>
</dbReference>
<keyword evidence="9" id="KW-1185">Reference proteome</keyword>
<organism evidence="8 9">
    <name type="scientific">Tribolium castaneum</name>
    <name type="common">Red flour beetle</name>
    <dbReference type="NCBI Taxonomy" id="7070"/>
    <lineage>
        <taxon>Eukaryota</taxon>
        <taxon>Metazoa</taxon>
        <taxon>Ecdysozoa</taxon>
        <taxon>Arthropoda</taxon>
        <taxon>Hexapoda</taxon>
        <taxon>Insecta</taxon>
        <taxon>Pterygota</taxon>
        <taxon>Neoptera</taxon>
        <taxon>Endopterygota</taxon>
        <taxon>Coleoptera</taxon>
        <taxon>Polyphaga</taxon>
        <taxon>Cucujiformia</taxon>
        <taxon>Tenebrionidae</taxon>
        <taxon>Tenebrionidae incertae sedis</taxon>
        <taxon>Tribolium</taxon>
    </lineage>
</organism>
<dbReference type="Gene3D" id="3.40.50.10810">
    <property type="entry name" value="Tandem AAA-ATPase domain"/>
    <property type="match status" value="2"/>
</dbReference>
<dbReference type="Pfam" id="PF00176">
    <property type="entry name" value="SNF2-rel_dom"/>
    <property type="match status" value="1"/>
</dbReference>
<dbReference type="PROSITE" id="PS51194">
    <property type="entry name" value="HELICASE_CTER"/>
    <property type="match status" value="1"/>
</dbReference>
<dbReference type="InterPro" id="IPR001650">
    <property type="entry name" value="Helicase_C-like"/>
</dbReference>
<dbReference type="HOGENOM" id="CLU_001726_1_1_1"/>
<evidence type="ECO:0000313" key="9">
    <source>
        <dbReference type="Proteomes" id="UP000007266"/>
    </source>
</evidence>
<keyword evidence="2 5" id="KW-0863">Zinc-finger</keyword>
<evidence type="ECO:0000256" key="2">
    <source>
        <dbReference type="ARBA" id="ARBA00022771"/>
    </source>
</evidence>
<dbReference type="GO" id="GO:0008270">
    <property type="term" value="F:zinc ion binding"/>
    <property type="evidence" value="ECO:0007669"/>
    <property type="project" value="UniProtKB-KW"/>
</dbReference>
<feature type="domain" description="RING-type" evidence="6">
    <location>
        <begin position="1084"/>
        <end position="1127"/>
    </location>
</feature>
<dbReference type="FunFam" id="3.40.50.300:FF:002282">
    <property type="entry name" value="Uncharacterized protein, isoform A"/>
    <property type="match status" value="1"/>
</dbReference>
<proteinExistence type="predicted"/>
<dbReference type="STRING" id="7070.D6W8X7"/>
<dbReference type="InterPro" id="IPR048686">
    <property type="entry name" value="SHPRH_helical_1st"/>
</dbReference>
<dbReference type="SUPFAM" id="SSF52540">
    <property type="entry name" value="P-loop containing nucleoside triphosphate hydrolases"/>
    <property type="match status" value="2"/>
</dbReference>
<dbReference type="EMBL" id="KQ971312">
    <property type="protein sequence ID" value="EEZ98238.2"/>
    <property type="molecule type" value="Genomic_DNA"/>
</dbReference>
<dbReference type="InterPro" id="IPR027417">
    <property type="entry name" value="P-loop_NTPase"/>
</dbReference>
<gene>
    <name evidence="8" type="primary">AUGUSTUS-3.0.2_00677</name>
    <name evidence="8" type="ORF">TcasGA2_TC000677</name>
</gene>
<dbReference type="InterPro" id="IPR017907">
    <property type="entry name" value="Znf_RING_CS"/>
</dbReference>
<dbReference type="Gene3D" id="3.30.40.10">
    <property type="entry name" value="Zinc/RING finger domain, C3HC4 (zinc finger)"/>
    <property type="match status" value="1"/>
</dbReference>
<dbReference type="PROSITE" id="PS00518">
    <property type="entry name" value="ZF_RING_1"/>
    <property type="match status" value="1"/>
</dbReference>
<feature type="domain" description="Helicase C-terminal" evidence="7">
    <location>
        <begin position="1162"/>
        <end position="1309"/>
    </location>
</feature>
<dbReference type="Proteomes" id="UP000007266">
    <property type="component" value="Linkage group 2"/>
</dbReference>
<keyword evidence="4" id="KW-0862">Zinc</keyword>
<dbReference type="CDD" id="cd18070">
    <property type="entry name" value="DEXQc_SHPRH"/>
    <property type="match status" value="1"/>
</dbReference>
<dbReference type="OMA" id="KAVFFCA"/>
<dbReference type="GO" id="GO:0006974">
    <property type="term" value="P:DNA damage response"/>
    <property type="evidence" value="ECO:0000318"/>
    <property type="project" value="GO_Central"/>
</dbReference>
<evidence type="ECO:0000259" key="6">
    <source>
        <dbReference type="PROSITE" id="PS50089"/>
    </source>
</evidence>
<dbReference type="GO" id="GO:0016787">
    <property type="term" value="F:hydrolase activity"/>
    <property type="evidence" value="ECO:0007669"/>
    <property type="project" value="UniProtKB-KW"/>
</dbReference>
<dbReference type="InterPro" id="IPR049730">
    <property type="entry name" value="SNF2/RAD54-like_C"/>
</dbReference>
<reference evidence="8 9" key="1">
    <citation type="journal article" date="2008" name="Nature">
        <title>The genome of the model beetle and pest Tribolium castaneum.</title>
        <authorList>
            <consortium name="Tribolium Genome Sequencing Consortium"/>
            <person name="Richards S."/>
            <person name="Gibbs R.A."/>
            <person name="Weinstock G.M."/>
            <person name="Brown S.J."/>
            <person name="Denell R."/>
            <person name="Beeman R.W."/>
            <person name="Gibbs R."/>
            <person name="Beeman R.W."/>
            <person name="Brown S.J."/>
            <person name="Bucher G."/>
            <person name="Friedrich M."/>
            <person name="Grimmelikhuijzen C.J."/>
            <person name="Klingler M."/>
            <person name="Lorenzen M."/>
            <person name="Richards S."/>
            <person name="Roth S."/>
            <person name="Schroder R."/>
            <person name="Tautz D."/>
            <person name="Zdobnov E.M."/>
            <person name="Muzny D."/>
            <person name="Gibbs R.A."/>
            <person name="Weinstock G.M."/>
            <person name="Attaway T."/>
            <person name="Bell S."/>
            <person name="Buhay C.J."/>
            <person name="Chandrabose M.N."/>
            <person name="Chavez D."/>
            <person name="Clerk-Blankenburg K.P."/>
            <person name="Cree A."/>
            <person name="Dao M."/>
            <person name="Davis C."/>
            <person name="Chacko J."/>
            <person name="Dinh H."/>
            <person name="Dugan-Rocha S."/>
            <person name="Fowler G."/>
            <person name="Garner T.T."/>
            <person name="Garnes J."/>
            <person name="Gnirke A."/>
            <person name="Hawes A."/>
            <person name="Hernandez J."/>
            <person name="Hines S."/>
            <person name="Holder M."/>
            <person name="Hume J."/>
            <person name="Jhangiani S.N."/>
            <person name="Joshi V."/>
            <person name="Khan Z.M."/>
            <person name="Jackson L."/>
            <person name="Kovar C."/>
            <person name="Kowis A."/>
            <person name="Lee S."/>
            <person name="Lewis L.R."/>
            <person name="Margolis J."/>
            <person name="Morgan M."/>
            <person name="Nazareth L.V."/>
            <person name="Nguyen N."/>
            <person name="Okwuonu G."/>
            <person name="Parker D."/>
            <person name="Richards S."/>
            <person name="Ruiz S.J."/>
            <person name="Santibanez J."/>
            <person name="Savard J."/>
            <person name="Scherer S.E."/>
            <person name="Schneider B."/>
            <person name="Sodergren E."/>
            <person name="Tautz D."/>
            <person name="Vattahil S."/>
            <person name="Villasana D."/>
            <person name="White C.S."/>
            <person name="Wright R."/>
            <person name="Park Y."/>
            <person name="Beeman R.W."/>
            <person name="Lord J."/>
            <person name="Oppert B."/>
            <person name="Lorenzen M."/>
            <person name="Brown S."/>
            <person name="Wang L."/>
            <person name="Savard J."/>
            <person name="Tautz D."/>
            <person name="Richards S."/>
            <person name="Weinstock G."/>
            <person name="Gibbs R.A."/>
            <person name="Liu Y."/>
            <person name="Worley K."/>
            <person name="Weinstock G."/>
            <person name="Elsik C.G."/>
            <person name="Reese J.T."/>
            <person name="Elhaik E."/>
            <person name="Landan G."/>
            <person name="Graur D."/>
            <person name="Arensburger P."/>
            <person name="Atkinson P."/>
            <person name="Beeman R.W."/>
            <person name="Beidler J."/>
            <person name="Brown S.J."/>
            <person name="Demuth J.P."/>
            <person name="Drury D.W."/>
            <person name="Du Y.Z."/>
            <person name="Fujiwara H."/>
            <person name="Lorenzen M."/>
            <person name="Maselli V."/>
            <person name="Osanai M."/>
            <person name="Park Y."/>
            <person name="Robertson H.M."/>
            <person name="Tu Z."/>
            <person name="Wang J.J."/>
            <person name="Wang S."/>
            <person name="Richards S."/>
            <person name="Song H."/>
            <person name="Zhang L."/>
            <person name="Sodergren E."/>
            <person name="Werner D."/>
            <person name="Stanke M."/>
            <person name="Morgenstern B."/>
            <person name="Solovyev V."/>
            <person name="Kosarev P."/>
            <person name="Brown G."/>
            <person name="Chen H.C."/>
            <person name="Ermolaeva O."/>
            <person name="Hlavina W."/>
            <person name="Kapustin Y."/>
            <person name="Kiryutin B."/>
            <person name="Kitts P."/>
            <person name="Maglott D."/>
            <person name="Pruitt K."/>
            <person name="Sapojnikov V."/>
            <person name="Souvorov A."/>
            <person name="Mackey A.J."/>
            <person name="Waterhouse R.M."/>
            <person name="Wyder S."/>
            <person name="Zdobnov E.M."/>
            <person name="Zdobnov E.M."/>
            <person name="Wyder S."/>
            <person name="Kriventseva E.V."/>
            <person name="Kadowaki T."/>
            <person name="Bork P."/>
            <person name="Aranda M."/>
            <person name="Bao R."/>
            <person name="Beermann A."/>
            <person name="Berns N."/>
            <person name="Bolognesi R."/>
            <person name="Bonneton F."/>
            <person name="Bopp D."/>
            <person name="Brown S.J."/>
            <person name="Bucher G."/>
            <person name="Butts T."/>
            <person name="Chaumot A."/>
            <person name="Denell R.E."/>
            <person name="Ferrier D.E."/>
            <person name="Friedrich M."/>
            <person name="Gordon C.M."/>
            <person name="Jindra M."/>
            <person name="Klingler M."/>
            <person name="Lan Q."/>
            <person name="Lattorff H.M."/>
            <person name="Laudet V."/>
            <person name="von Levetsow C."/>
            <person name="Liu Z."/>
            <person name="Lutz R."/>
            <person name="Lynch J.A."/>
            <person name="da Fonseca R.N."/>
            <person name="Posnien N."/>
            <person name="Reuter R."/>
            <person name="Roth S."/>
            <person name="Savard J."/>
            <person name="Schinko J.B."/>
            <person name="Schmitt C."/>
            <person name="Schoppmeier M."/>
            <person name="Schroder R."/>
            <person name="Shippy T.D."/>
            <person name="Simonnet F."/>
            <person name="Marques-Souza H."/>
            <person name="Tautz D."/>
            <person name="Tomoyasu Y."/>
            <person name="Trauner J."/>
            <person name="Van der Zee M."/>
            <person name="Vervoort M."/>
            <person name="Wittkopp N."/>
            <person name="Wimmer E.A."/>
            <person name="Yang X."/>
            <person name="Jones A.K."/>
            <person name="Sattelle D.B."/>
            <person name="Ebert P.R."/>
            <person name="Nelson D."/>
            <person name="Scott J.G."/>
            <person name="Beeman R.W."/>
            <person name="Muthukrishnan S."/>
            <person name="Kramer K.J."/>
            <person name="Arakane Y."/>
            <person name="Beeman R.W."/>
            <person name="Zhu Q."/>
            <person name="Hogenkamp D."/>
            <person name="Dixit R."/>
            <person name="Oppert B."/>
            <person name="Jiang H."/>
            <person name="Zou Z."/>
            <person name="Marshall J."/>
            <person name="Elpidina E."/>
            <person name="Vinokurov K."/>
            <person name="Oppert C."/>
            <person name="Zou Z."/>
            <person name="Evans J."/>
            <person name="Lu Z."/>
            <person name="Zhao P."/>
            <person name="Sumathipala N."/>
            <person name="Altincicek B."/>
            <person name="Vilcinskas A."/>
            <person name="Williams M."/>
            <person name="Hultmark D."/>
            <person name="Hetru C."/>
            <person name="Jiang H."/>
            <person name="Grimmelikhuijzen C.J."/>
            <person name="Hauser F."/>
            <person name="Cazzamali G."/>
            <person name="Williamson M."/>
            <person name="Park Y."/>
            <person name="Li B."/>
            <person name="Tanaka Y."/>
            <person name="Predel R."/>
            <person name="Neupert S."/>
            <person name="Schachtner J."/>
            <person name="Verleyen P."/>
            <person name="Raible F."/>
            <person name="Bork P."/>
            <person name="Friedrich M."/>
            <person name="Walden K.K."/>
            <person name="Robertson H.M."/>
            <person name="Angeli S."/>
            <person name="Foret S."/>
            <person name="Bucher G."/>
            <person name="Schuetz S."/>
            <person name="Maleszka R."/>
            <person name="Wimmer E.A."/>
            <person name="Beeman R.W."/>
            <person name="Lorenzen M."/>
            <person name="Tomoyasu Y."/>
            <person name="Miller S.C."/>
            <person name="Grossmann D."/>
            <person name="Bucher G."/>
        </authorList>
    </citation>
    <scope>NUCLEOTIDE SEQUENCE [LARGE SCALE GENOMIC DNA]</scope>
    <source>
        <strain evidence="8 9">Georgia GA2</strain>
    </source>
</reference>
<dbReference type="PANTHER" id="PTHR45865">
    <property type="entry name" value="E3 UBIQUITIN-PROTEIN LIGASE SHPRH FAMILY MEMBER"/>
    <property type="match status" value="1"/>
</dbReference>
<evidence type="ECO:0000313" key="8">
    <source>
        <dbReference type="EMBL" id="EEZ98238.2"/>
    </source>
</evidence>
<dbReference type="Pfam" id="PF21325">
    <property type="entry name" value="SHPRH_helical-1st"/>
    <property type="match status" value="1"/>
</dbReference>
<dbReference type="CDD" id="cd16569">
    <property type="entry name" value="RING-HC_SHPRH-like"/>
    <property type="match status" value="1"/>
</dbReference>
<dbReference type="Pfam" id="PF21324">
    <property type="entry name" value="SHPRH_helical-2nd"/>
    <property type="match status" value="1"/>
</dbReference>
<dbReference type="SUPFAM" id="SSF57850">
    <property type="entry name" value="RING/U-box"/>
    <property type="match status" value="1"/>
</dbReference>
<reference evidence="8 9" key="2">
    <citation type="journal article" date="2010" name="Nucleic Acids Res.">
        <title>BeetleBase in 2010: revisions to provide comprehensive genomic information for Tribolium castaneum.</title>
        <authorList>
            <person name="Kim H.S."/>
            <person name="Murphy T."/>
            <person name="Xia J."/>
            <person name="Caragea D."/>
            <person name="Park Y."/>
            <person name="Beeman R.W."/>
            <person name="Lorenzen M.D."/>
            <person name="Butcher S."/>
            <person name="Manak J.R."/>
            <person name="Brown S.J."/>
        </authorList>
    </citation>
    <scope>GENOME REANNOTATION</scope>
    <source>
        <strain evidence="8 9">Georgia GA2</strain>
    </source>
</reference>
<dbReference type="GO" id="GO:0005524">
    <property type="term" value="F:ATP binding"/>
    <property type="evidence" value="ECO:0007669"/>
    <property type="project" value="InterPro"/>
</dbReference>
<dbReference type="SMART" id="SM00487">
    <property type="entry name" value="DEXDc"/>
    <property type="match status" value="1"/>
</dbReference>
<dbReference type="Pfam" id="PF00271">
    <property type="entry name" value="Helicase_C"/>
    <property type="match status" value="1"/>
</dbReference>
<evidence type="ECO:0000256" key="3">
    <source>
        <dbReference type="ARBA" id="ARBA00022801"/>
    </source>
</evidence>
<keyword evidence="1" id="KW-0479">Metal-binding</keyword>
<keyword evidence="3" id="KW-0378">Hydrolase</keyword>
<dbReference type="SMART" id="SM00249">
    <property type="entry name" value="PHD"/>
    <property type="match status" value="1"/>
</dbReference>
<evidence type="ECO:0000259" key="7">
    <source>
        <dbReference type="PROSITE" id="PS51194"/>
    </source>
</evidence>
<accession>D6W8X7</accession>
<dbReference type="PROSITE" id="PS50089">
    <property type="entry name" value="ZF_RING_2"/>
    <property type="match status" value="1"/>
</dbReference>
<dbReference type="InterPro" id="IPR014001">
    <property type="entry name" value="Helicase_ATP-bd"/>
</dbReference>
<dbReference type="SUPFAM" id="SSF57903">
    <property type="entry name" value="FYVE/PHD zinc finger"/>
    <property type="match status" value="1"/>
</dbReference>
<dbReference type="eggNOG" id="KOG0298">
    <property type="taxonomic scope" value="Eukaryota"/>
</dbReference>
<dbReference type="InterPro" id="IPR052583">
    <property type="entry name" value="ATP-helicase/E3_Ub-Ligase"/>
</dbReference>
<dbReference type="SMART" id="SM00490">
    <property type="entry name" value="HELICc"/>
    <property type="match status" value="1"/>
</dbReference>
<dbReference type="GO" id="GO:0061630">
    <property type="term" value="F:ubiquitin protein ligase activity"/>
    <property type="evidence" value="ECO:0000318"/>
    <property type="project" value="GO_Central"/>
</dbReference>
<dbReference type="GO" id="GO:0000209">
    <property type="term" value="P:protein polyubiquitination"/>
    <property type="evidence" value="ECO:0000318"/>
    <property type="project" value="GO_Central"/>
</dbReference>
<dbReference type="InterPro" id="IPR048695">
    <property type="entry name" value="SHPRH_helical_2nd"/>
</dbReference>
<dbReference type="InterPro" id="IPR001965">
    <property type="entry name" value="Znf_PHD"/>
</dbReference>
<sequence>MLVGSTNNELPESWKSCSISFVSADLQHLVINLDSTSVVVQVIPEHDIIKEIIITKIFAISVSLVEGSVFFKLYFCNLPLPKFNKKVGSCVQTVLTLLGYTPECPEDVGDNDVDMSSNCTLTQLYKNIRKTRETHLNLGCADVQDSRLKPQLRPYQADAVRWMLYREKKLEDAQDELHPLYSVIKLKSGLEIYFDKYSGFVDTTKPIVDPSSRGGILADEMGLGKTVEVLACILLHPKPDGAPKPLDLEKTPTVDLVNRKRRILTQKPVSTPQKLKISESCVKPSGRKSEKYIALEMWYNSVLQSAVPKVAPSPPEPALQCICGGADDEGSVTCTECGKMQHGACLGYSTQLGPYICPQCWLSQPQIECKATLIVSPISLRTQWCKEICRHVRGDFKVLQYGGSSVTPVYPTALTSYDVVITTYNVLQTELKLTETEKALSLRHQRRYSAPGSPLTTVKWWRLCLDEAQTVETPTSMVSAMAKKLNAYFRWAVTGTPISKDISDLHGLIDYLQIEPYNDKFTWEQLLFKLYVRGNPEPMLKFLSEVLWRSSKDEIIDQINIPKQTIIEHWLSFSAVEQYFYKCEHQTSREAFSNKVRTYEPDLPLTSLDRSSLKSVLAPLLSLRQVCTYPNSAHTKYLITKKPVKSMKDLLDALIARNVNECEEHLRVILSSLNGLAGIYLLLEAPEQAIEQYREVLQLYTRFTEEEKISKLNVDKLQVVHTMHNLAEILDANPGKFARTLRDENLRKDCADLEQKYIERFINQSMAVLQDVLLISGNIEKLQNSFILAPGKWYSDLLDWIYIHSYEQELHTKIMNLHSDANVKCTVESQSPRTLIYCIATWDENISELRETTIEVVNDLYTHCPDDEFKIIIAQELVQKATDCHLRPQKKSKSRKKCPVCVANDHLKAYELKLFAMSKRTETFVDMSLKGSWKPTPEELIFKSILAVGRSKNADATLLKDGEVHINILETLKKEFKEVRKLWTYLEQQICAQDELDMCKIRLRLKEANEEEKQNKILQNLNYNIVNKLETIHVLDVHEVGYQRTVLHSEENRNKALLEKNLGTRSYLETLRTQQYEDQPPDPCPICKNCLEKQWSILSCGHCYCLECIQLLIDQTKGHHVQCSVCRSYHLTSEISYIKPGEHQTVPESEKIAGNYSTKVESIVRLILKLRLEDEDVKILLFSTWIPVLSYIREALTKNSVTSELITSGNLEKQIEKFKDADQNITVLLLPINLGGKGLNLIEATHVILTEPLLNPGEELQAIGRVHRIGQTRPTVVHKFFIKHTIEESIQKAVSTDAKNWEKNKVTLGQLVDLFVTDDASEEQQNENSDL</sequence>
<dbReference type="InterPro" id="IPR000330">
    <property type="entry name" value="SNF2_N"/>
</dbReference>